<name>A0A0A8L3P0_9SACH</name>
<evidence type="ECO:0000259" key="2">
    <source>
        <dbReference type="Pfam" id="PF01454"/>
    </source>
</evidence>
<proteinExistence type="predicted"/>
<reference evidence="3 4" key="1">
    <citation type="submission" date="2014-03" db="EMBL/GenBank/DDBJ databases">
        <title>The genome of Kluyveromyces dobzhanskii.</title>
        <authorList>
            <person name="Nystedt B."/>
            <person name="Astrom S."/>
        </authorList>
    </citation>
    <scope>NUCLEOTIDE SEQUENCE [LARGE SCALE GENOMIC DNA]</scope>
    <source>
        <strain evidence="3 4">CBS 2104</strain>
    </source>
</reference>
<accession>A0A0A8L3P0</accession>
<dbReference type="InterPro" id="IPR002190">
    <property type="entry name" value="MHD_dom"/>
</dbReference>
<dbReference type="OrthoDB" id="205198at2759"/>
<dbReference type="InterPro" id="IPR041899">
    <property type="entry name" value="MAGE_WH2"/>
</dbReference>
<dbReference type="Pfam" id="PF01454">
    <property type="entry name" value="MAGE"/>
    <property type="match status" value="1"/>
</dbReference>
<dbReference type="Gene3D" id="1.10.10.1210">
    <property type="entry name" value="MAGE homology domain, winged helix WH2 motif"/>
    <property type="match status" value="1"/>
</dbReference>
<comment type="caution">
    <text evidence="3">The sequence shown here is derived from an EMBL/GenBank/DDBJ whole genome shotgun (WGS) entry which is preliminary data.</text>
</comment>
<evidence type="ECO:0000313" key="4">
    <source>
        <dbReference type="Proteomes" id="UP000031516"/>
    </source>
</evidence>
<protein>
    <submittedName>
        <fullName evidence="3">WGS project CCBQ000000000 data, contig 00102</fullName>
    </submittedName>
</protein>
<gene>
    <name evidence="3" type="ORF">KLDO_g1961</name>
</gene>
<dbReference type="EMBL" id="CCBQ010000027">
    <property type="protein sequence ID" value="CDO93669.1"/>
    <property type="molecule type" value="Genomic_DNA"/>
</dbReference>
<organism evidence="3 4">
    <name type="scientific">Kluyveromyces dobzhanskii CBS 2104</name>
    <dbReference type="NCBI Taxonomy" id="1427455"/>
    <lineage>
        <taxon>Eukaryota</taxon>
        <taxon>Fungi</taxon>
        <taxon>Dikarya</taxon>
        <taxon>Ascomycota</taxon>
        <taxon>Saccharomycotina</taxon>
        <taxon>Saccharomycetes</taxon>
        <taxon>Saccharomycetales</taxon>
        <taxon>Saccharomycetaceae</taxon>
        <taxon>Kluyveromyces</taxon>
    </lineage>
</organism>
<keyword evidence="4" id="KW-1185">Reference proteome</keyword>
<sequence length="310" mass="35216">MRDNEDDIPYSQISTAVENIGNSMLRYVLAQCESQTGNTVISRSKMTQKLKDINDEENTKPVPFSAIYSYIDSKLSEIYGYHLFGIPAKKTDKKRPFSETQGDGPEDEEPSMGDAKFRGQYFVLLRRDMGPVPRRYHQFILDHTSTAYEKRVHDMTYIGKEYSVSSSYTPDNEIGNDTELALKGITAITLCIVLLSKNNILETELSKQHEKFGISTDGHQIPIIDMTHRDLLCLLVRNNYLTKTVEKVNDVGQELAIYSIGKRTLVEFPKESLVKLCQETLQLEDNQLELIENTVNLLAGDAYGEFKFSS</sequence>
<dbReference type="AlphaFoldDB" id="A0A0A8L3P0"/>
<feature type="domain" description="MAGE" evidence="2">
    <location>
        <begin position="24"/>
        <end position="271"/>
    </location>
</feature>
<feature type="region of interest" description="Disordered" evidence="1">
    <location>
        <begin position="92"/>
        <end position="113"/>
    </location>
</feature>
<evidence type="ECO:0000313" key="3">
    <source>
        <dbReference type="EMBL" id="CDO93669.1"/>
    </source>
</evidence>
<evidence type="ECO:0000256" key="1">
    <source>
        <dbReference type="SAM" id="MobiDB-lite"/>
    </source>
</evidence>
<dbReference type="Proteomes" id="UP000031516">
    <property type="component" value="Unassembled WGS sequence"/>
</dbReference>